<dbReference type="InterPro" id="IPR003591">
    <property type="entry name" value="Leu-rich_rpt_typical-subtyp"/>
</dbReference>
<dbReference type="InterPro" id="IPR001611">
    <property type="entry name" value="Leu-rich_rpt"/>
</dbReference>
<evidence type="ECO:0000313" key="4">
    <source>
        <dbReference type="EMBL" id="ACU63129.1"/>
    </source>
</evidence>
<evidence type="ECO:0000256" key="1">
    <source>
        <dbReference type="ARBA" id="ARBA00022614"/>
    </source>
</evidence>
<keyword evidence="1" id="KW-0433">Leucine-rich repeat</keyword>
<accession>A0A979G901</accession>
<dbReference type="PROSITE" id="PS51450">
    <property type="entry name" value="LRR"/>
    <property type="match status" value="2"/>
</dbReference>
<evidence type="ECO:0000313" key="5">
    <source>
        <dbReference type="Proteomes" id="UP000002215"/>
    </source>
</evidence>
<sequence length="802" mass="90994">MTSSPLPKLISNDEALLRFHLEQFENFSETAFQNVLLLDGDTTIDGDLDQQWTENTLASLGVAGGVEDTLILVNGNLQVAGTIKPSEDTYPFLLVLGNVQCEVIKSYDEFIYITGDADIKYALDGNYNHGDITIDGITRVPYILISDHSTSVKPEGAILINYFSDRDDFFAYDFTVEDFERVMAPETFNEKGNFSHYAFIEVLKTGKSPLKEGARPAKLILLDELEQLGKENSIETLDLSDKKLKVFPLAVTKITSLKKLILSDNPIKNIPASIKDLVNLEELHVERCSLENLPDEVFTLSQLRVLNVARNHSLQLPETINALTSLRTLSVSYNTGFGLPANVAGLNKLEELTCYQCTTSAPIDFPEVLTQLTGLKRLLMGSNSIKTIPESFFKLQQLEELDLDASLCYLNEIPDLSRLKNLKTLHANGLISYTTRPSPKQHLLKSFFAITTLEALYIDRHGERKEAFIKQDAFKEIEENLSHDPERFQEFADKLTIVPNMVWGDGRKGIVREALTVEHLAGISNLQQLKMLDLSFNGLTSVPDELFTLKHLQYLDLRYNRLSTSQRLKIARNLPDCTIDFRDNRVEDEQTNNEDVLQWQAMNALMHKANVLMGTKNDREKLLESLHVYDEVLSYFSSGKVVDEYNLLYANYGKVYAYSYLTSTHKASFPANELQQLMKDSIEHGLHTLSLVPAMIWHFTNLGAFHEEVTRITANSVAWNLHVLADSEEELTKALRIIEKAIPYSDSEPYYFIYDTQVRILLKLGNKEEAYQTVKGILRKSPDFVDFQDFKTNADYLAWLEK</sequence>
<reference evidence="5" key="1">
    <citation type="submission" date="2009-08" db="EMBL/GenBank/DDBJ databases">
        <title>The complete genome of Chitinophaga pinensis DSM 2588.</title>
        <authorList>
            <consortium name="US DOE Joint Genome Institute (JGI-PGF)"/>
            <person name="Lucas S."/>
            <person name="Copeland A."/>
            <person name="Lapidus A."/>
            <person name="Glavina del Rio T."/>
            <person name="Dalin E."/>
            <person name="Tice H."/>
            <person name="Bruce D."/>
            <person name="Goodwin L."/>
            <person name="Pitluck S."/>
            <person name="Kyrpides N."/>
            <person name="Mavromatis K."/>
            <person name="Ivanova N."/>
            <person name="Mikhailova N."/>
            <person name="Sims D."/>
            <person name="Meinche L."/>
            <person name="Brettin T."/>
            <person name="Detter J.C."/>
            <person name="Han C."/>
            <person name="Larimer F."/>
            <person name="Land M."/>
            <person name="Hauser L."/>
            <person name="Markowitz V."/>
            <person name="Cheng J.-F."/>
            <person name="Hugenholtz P."/>
            <person name="Woyke T."/>
            <person name="Wu D."/>
            <person name="Spring S."/>
            <person name="Klenk H.-P."/>
            <person name="Eisen J.A."/>
        </authorList>
    </citation>
    <scope>NUCLEOTIDE SEQUENCE [LARGE SCALE GENOMIC DNA]</scope>
    <source>
        <strain evidence="5">ATCC 43595 / DSM 2588 / LMG 13176 / NBRC 15968 / NCIMB 11800 / UQM 2034</strain>
    </source>
</reference>
<keyword evidence="2" id="KW-0677">Repeat</keyword>
<dbReference type="InterPro" id="IPR032675">
    <property type="entry name" value="LRR_dom_sf"/>
</dbReference>
<dbReference type="PANTHER" id="PTHR48051">
    <property type="match status" value="1"/>
</dbReference>
<dbReference type="GO" id="GO:0005737">
    <property type="term" value="C:cytoplasm"/>
    <property type="evidence" value="ECO:0007669"/>
    <property type="project" value="TreeGrafter"/>
</dbReference>
<protein>
    <submittedName>
        <fullName evidence="4">Leucine-rich repeat protein</fullName>
    </submittedName>
</protein>
<gene>
    <name evidence="4" type="ordered locus">Cpin_5707</name>
</gene>
<dbReference type="AlphaFoldDB" id="A0A979G901"/>
<dbReference type="Proteomes" id="UP000002215">
    <property type="component" value="Chromosome"/>
</dbReference>
<dbReference type="Pfam" id="PF13855">
    <property type="entry name" value="LRR_8"/>
    <property type="match status" value="1"/>
</dbReference>
<name>A0A979G901_CHIPD</name>
<dbReference type="Gene3D" id="3.80.10.10">
    <property type="entry name" value="Ribonuclease Inhibitor"/>
    <property type="match status" value="3"/>
</dbReference>
<proteinExistence type="predicted"/>
<dbReference type="Pfam" id="PF23598">
    <property type="entry name" value="LRR_14"/>
    <property type="match status" value="1"/>
</dbReference>
<evidence type="ECO:0000259" key="3">
    <source>
        <dbReference type="Pfam" id="PF23598"/>
    </source>
</evidence>
<dbReference type="OrthoDB" id="2044786at2"/>
<reference evidence="4 5" key="2">
    <citation type="journal article" date="2010" name="Stand. Genomic Sci.">
        <title>Complete genome sequence of Chitinophaga pinensis type strain (UQM 2034).</title>
        <authorList>
            <person name="Glavina Del Rio T."/>
            <person name="Abt B."/>
            <person name="Spring S."/>
            <person name="Lapidus A."/>
            <person name="Nolan M."/>
            <person name="Tice H."/>
            <person name="Copeland A."/>
            <person name="Cheng J.F."/>
            <person name="Chen F."/>
            <person name="Bruce D."/>
            <person name="Goodwin L."/>
            <person name="Pitluck S."/>
            <person name="Ivanova N."/>
            <person name="Mavromatis K."/>
            <person name="Mikhailova N."/>
            <person name="Pati A."/>
            <person name="Chen A."/>
            <person name="Palaniappan K."/>
            <person name="Land M."/>
            <person name="Hauser L."/>
            <person name="Chang Y.J."/>
            <person name="Jeffries C.D."/>
            <person name="Chain P."/>
            <person name="Saunders E."/>
            <person name="Detter J.C."/>
            <person name="Brettin T."/>
            <person name="Rohde M."/>
            <person name="Goker M."/>
            <person name="Bristow J."/>
            <person name="Eisen J.A."/>
            <person name="Markowitz V."/>
            <person name="Hugenholtz P."/>
            <person name="Kyrpides N.C."/>
            <person name="Klenk H.P."/>
            <person name="Lucas S."/>
        </authorList>
    </citation>
    <scope>NUCLEOTIDE SEQUENCE [LARGE SCALE GENOMIC DNA]</scope>
    <source>
        <strain evidence="5">ATCC 43595 / DSM 2588 / LMG 13176 / NBRC 15968 / NCIMB 11800 / UQM 2034</strain>
    </source>
</reference>
<dbReference type="PANTHER" id="PTHR48051:SF61">
    <property type="entry name" value="LEUCINE-RICH REPEAT PROTEIN LRRA-LIKE"/>
    <property type="match status" value="1"/>
</dbReference>
<dbReference type="InterPro" id="IPR050216">
    <property type="entry name" value="LRR_domain-containing"/>
</dbReference>
<evidence type="ECO:0000256" key="2">
    <source>
        <dbReference type="ARBA" id="ARBA00022737"/>
    </source>
</evidence>
<dbReference type="EMBL" id="CP001699">
    <property type="protein sequence ID" value="ACU63129.1"/>
    <property type="molecule type" value="Genomic_DNA"/>
</dbReference>
<dbReference type="SMART" id="SM00369">
    <property type="entry name" value="LRR_TYP"/>
    <property type="match status" value="5"/>
</dbReference>
<organism evidence="4 5">
    <name type="scientific">Chitinophaga pinensis (strain ATCC 43595 / DSM 2588 / LMG 13176 / NBRC 15968 / NCIMB 11800 / UQM 2034)</name>
    <dbReference type="NCBI Taxonomy" id="485918"/>
    <lineage>
        <taxon>Bacteria</taxon>
        <taxon>Pseudomonadati</taxon>
        <taxon>Bacteroidota</taxon>
        <taxon>Chitinophagia</taxon>
        <taxon>Chitinophagales</taxon>
        <taxon>Chitinophagaceae</taxon>
        <taxon>Chitinophaga</taxon>
    </lineage>
</organism>
<dbReference type="SUPFAM" id="SSF52058">
    <property type="entry name" value="L domain-like"/>
    <property type="match status" value="1"/>
</dbReference>
<dbReference type="InterPro" id="IPR055414">
    <property type="entry name" value="LRR_R13L4/SHOC2-like"/>
</dbReference>
<dbReference type="KEGG" id="cpi:Cpin_5707"/>
<dbReference type="RefSeq" id="WP_012793296.1">
    <property type="nucleotide sequence ID" value="NC_013132.1"/>
</dbReference>
<feature type="domain" description="Disease resistance R13L4/SHOC-2-like LRR" evidence="3">
    <location>
        <begin position="251"/>
        <end position="353"/>
    </location>
</feature>